<dbReference type="Pfam" id="PF03710">
    <property type="entry name" value="GlnE"/>
    <property type="match status" value="2"/>
</dbReference>
<reference evidence="9" key="1">
    <citation type="submission" date="2020-07" db="EMBL/GenBank/DDBJ databases">
        <title>Huge and variable diversity of episymbiotic CPR bacteria and DPANN archaea in groundwater ecosystems.</title>
        <authorList>
            <person name="He C.Y."/>
            <person name="Keren R."/>
            <person name="Whittaker M."/>
            <person name="Farag I.F."/>
            <person name="Doudna J."/>
            <person name="Cate J.H.D."/>
            <person name="Banfield J.F."/>
        </authorList>
    </citation>
    <scope>NUCLEOTIDE SEQUENCE</scope>
    <source>
        <strain evidence="9">NC_groundwater_717_Ag_S-0.2um_59_8</strain>
    </source>
</reference>
<dbReference type="EMBL" id="JACPSX010000175">
    <property type="protein sequence ID" value="MBI3015212.1"/>
    <property type="molecule type" value="Genomic_DNA"/>
</dbReference>
<protein>
    <submittedName>
        <fullName evidence="9">Bifunctional [glutamate--ammonia ligase]-adenylyl-L-tyrosine phosphorylase/[glutamate--ammonia-ligase] adenylyltransferase</fullName>
        <ecNumber evidence="9">2.7.7.42</ecNumber>
        <ecNumber evidence="9">2.7.7.89</ecNumber>
    </submittedName>
</protein>
<evidence type="ECO:0000313" key="9">
    <source>
        <dbReference type="EMBL" id="MBI3015212.1"/>
    </source>
</evidence>
<dbReference type="GO" id="GO:0047388">
    <property type="term" value="F:[glutamine synthetase]-adenylyl-L-tyrosine phosphorylase activity"/>
    <property type="evidence" value="ECO:0007669"/>
    <property type="project" value="UniProtKB-EC"/>
</dbReference>
<keyword evidence="9" id="KW-0436">Ligase</keyword>
<dbReference type="GO" id="GO:0016874">
    <property type="term" value="F:ligase activity"/>
    <property type="evidence" value="ECO:0007669"/>
    <property type="project" value="UniProtKB-KW"/>
</dbReference>
<dbReference type="InterPro" id="IPR005190">
    <property type="entry name" value="GlnE_rpt_dom"/>
</dbReference>
<keyword evidence="2 9" id="KW-0548">Nucleotidyltransferase</keyword>
<name>A0A932GQV6_UNCTE</name>
<gene>
    <name evidence="9" type="primary">glnE</name>
    <name evidence="9" type="ORF">HYY65_09180</name>
</gene>
<dbReference type="PANTHER" id="PTHR30621">
    <property type="entry name" value="GLUTAMINE SYNTHETASE ADENYLYLTRANSFERASE"/>
    <property type="match status" value="1"/>
</dbReference>
<dbReference type="GO" id="GO:0000820">
    <property type="term" value="P:regulation of glutamine family amino acid metabolic process"/>
    <property type="evidence" value="ECO:0007669"/>
    <property type="project" value="TreeGrafter"/>
</dbReference>
<dbReference type="InterPro" id="IPR043519">
    <property type="entry name" value="NT_sf"/>
</dbReference>
<dbReference type="Proteomes" id="UP000741360">
    <property type="component" value="Unassembled WGS sequence"/>
</dbReference>
<feature type="domain" description="PII-uridylyltransferase/Glutamine-synthetase adenylyltransferase" evidence="8">
    <location>
        <begin position="388"/>
        <end position="538"/>
    </location>
</feature>
<dbReference type="SUPFAM" id="SSF81593">
    <property type="entry name" value="Nucleotidyltransferase substrate binding subunit/domain"/>
    <property type="match status" value="2"/>
</dbReference>
<evidence type="ECO:0000256" key="3">
    <source>
        <dbReference type="ARBA" id="ARBA00022741"/>
    </source>
</evidence>
<dbReference type="Gene3D" id="3.30.460.10">
    <property type="entry name" value="Beta Polymerase, domain 2"/>
    <property type="match status" value="2"/>
</dbReference>
<evidence type="ECO:0000256" key="1">
    <source>
        <dbReference type="ARBA" id="ARBA00022679"/>
    </source>
</evidence>
<feature type="domain" description="Glutamate-ammonia ligase adenylyltransferase repeated" evidence="7">
    <location>
        <begin position="108"/>
        <end position="367"/>
    </location>
</feature>
<evidence type="ECO:0000259" key="8">
    <source>
        <dbReference type="Pfam" id="PF08335"/>
    </source>
</evidence>
<dbReference type="AlphaFoldDB" id="A0A932GQV6"/>
<keyword evidence="6" id="KW-0511">Multifunctional enzyme</keyword>
<accession>A0A932GQV6</accession>
<dbReference type="GO" id="GO:0005524">
    <property type="term" value="F:ATP binding"/>
    <property type="evidence" value="ECO:0007669"/>
    <property type="project" value="UniProtKB-KW"/>
</dbReference>
<keyword evidence="4" id="KW-0067">ATP-binding</keyword>
<dbReference type="GO" id="GO:0005829">
    <property type="term" value="C:cytosol"/>
    <property type="evidence" value="ECO:0007669"/>
    <property type="project" value="TreeGrafter"/>
</dbReference>
<evidence type="ECO:0000256" key="2">
    <source>
        <dbReference type="ARBA" id="ARBA00022695"/>
    </source>
</evidence>
<dbReference type="CDD" id="cd05401">
    <property type="entry name" value="NT_GlnE_GlnD_like"/>
    <property type="match status" value="2"/>
</dbReference>
<dbReference type="Gene3D" id="1.20.120.330">
    <property type="entry name" value="Nucleotidyltransferases domain 2"/>
    <property type="match status" value="2"/>
</dbReference>
<evidence type="ECO:0000259" key="7">
    <source>
        <dbReference type="Pfam" id="PF03710"/>
    </source>
</evidence>
<dbReference type="EC" id="2.7.7.89" evidence="9"/>
<dbReference type="InterPro" id="IPR023057">
    <property type="entry name" value="GlnE"/>
</dbReference>
<evidence type="ECO:0000313" key="10">
    <source>
        <dbReference type="Proteomes" id="UP000741360"/>
    </source>
</evidence>
<organism evidence="9 10">
    <name type="scientific">Tectimicrobiota bacterium</name>
    <dbReference type="NCBI Taxonomy" id="2528274"/>
    <lineage>
        <taxon>Bacteria</taxon>
        <taxon>Pseudomonadati</taxon>
        <taxon>Nitrospinota/Tectimicrobiota group</taxon>
        <taxon>Candidatus Tectimicrobiota</taxon>
    </lineage>
</organism>
<evidence type="ECO:0000256" key="5">
    <source>
        <dbReference type="ARBA" id="ARBA00022842"/>
    </source>
</evidence>
<evidence type="ECO:0000256" key="4">
    <source>
        <dbReference type="ARBA" id="ARBA00022840"/>
    </source>
</evidence>
<comment type="caution">
    <text evidence="9">The sequence shown here is derived from an EMBL/GenBank/DDBJ whole genome shotgun (WGS) entry which is preliminary data.</text>
</comment>
<keyword evidence="3" id="KW-0547">Nucleotide-binding</keyword>
<evidence type="ECO:0000256" key="6">
    <source>
        <dbReference type="ARBA" id="ARBA00023268"/>
    </source>
</evidence>
<feature type="domain" description="PII-uridylyltransferase/Glutamine-synthetase adenylyltransferase" evidence="8">
    <location>
        <begin position="958"/>
        <end position="1087"/>
    </location>
</feature>
<dbReference type="Pfam" id="PF08335">
    <property type="entry name" value="GlnD_UR_UTase"/>
    <property type="match status" value="2"/>
</dbReference>
<dbReference type="EC" id="2.7.7.42" evidence="9"/>
<dbReference type="GO" id="GO:0008882">
    <property type="term" value="F:[glutamate-ammonia-ligase] adenylyltransferase activity"/>
    <property type="evidence" value="ECO:0007669"/>
    <property type="project" value="UniProtKB-EC"/>
</dbReference>
<dbReference type="SUPFAM" id="SSF81301">
    <property type="entry name" value="Nucleotidyltransferase"/>
    <property type="match status" value="2"/>
</dbReference>
<sequence>MSQVNVQSLCGELAGLVARGEPFHDRSRDLLSALGFLDPPAAWKNLGQIWGQANFNRLFPDFFPRFCEACARSFDPDQALNNFERFSALIYDKNYLYTILSQQSPVLASLLAIFSGSQFLTDFLLKDPSYFDQAVRQETTFRSRMKEDLERDLTTCLASTRTSQDLMKALRRFKNREILRIGLRDLMRYSDLPETMEDLSNLADVCVQAILDFCLTELTSQYGRPIAEEGDSRSPCEFTVIGLGKLGGRELNFSSDIDVIYLYSSDKGATTGIPAARGERVNTISNHEFYTKLAQMITRYLNEITPEGQLFRVDLNLRPEGHSGDVTNSLRSMEIYYESWGQTWERQVLIKARRIAGSENLSRQFLAMVTPFIFRKHLDFGSLHEIREMKEKINRELAGRGSGEGNVKLGYGGIREVEFIVQAFQLIYGGRDRWLQQRNTLRSLHRLSEKGYITYRDYADLNKAYVYLRELEHRIQIQQGRQTHEIPRSVRERAVLARKMGLEGGHPQGGYPEMLSEKLLELYRFHTGNVRRVYDELFSALQEEAAEEEDDVSLLLEGGASTEALEALRRRGFQIPERALQNLQSLYQGPPFSHPSAANRAQMRRLISRLLACCPTLADPDFALNHLEKFVNTSGLRESLTAMLAERPLLLEHLLSLFASSEFLSSALMQSPELMDLILEEIDQDRPVRKEEMSSQLLQNLQNATSYEDKLEILRVFKKGTELKIALRDLQGKADLTEVMESLSDLGDVILEAAAGIALGELNTRYGVPKLSAGLRTHSVGTRALRVCRFAVIALGKYGGRELSFGSDLDVVFVYEGEGESEVSARGPDRGWKPEASIGNQLFFAKLGEKIVQAISGVTRMGHVYRLDLRLRPEGEKGPLAVSLETLEDYHRCRAALWEGQSWLKARPAAGDPAFGKIVVFRIQETWAARPLGAQAAEDFKGMRQRMEAERVWPQGGGQHIKLGPGGITDVEFITQYLQLKYGGQDPDLRTPSTLESLRRIARGGYLGPAECSRLQEAYLFLRGLENRLRVFESLSTSVLPADTGRLRILARRLGYPDGRHNAPEAQLLTDYERHTSAVREIFARVFA</sequence>
<feature type="domain" description="Glutamate-ammonia ligase adenylyltransferase repeated" evidence="7">
    <location>
        <begin position="652"/>
        <end position="916"/>
    </location>
</feature>
<keyword evidence="1 9" id="KW-0808">Transferase</keyword>
<dbReference type="PANTHER" id="PTHR30621:SF0">
    <property type="entry name" value="BIFUNCTIONAL GLUTAMINE SYNTHETASE ADENYLYLTRANSFERASE_ADENYLYL-REMOVING ENZYME"/>
    <property type="match status" value="1"/>
</dbReference>
<keyword evidence="5" id="KW-0460">Magnesium</keyword>
<dbReference type="InterPro" id="IPR013546">
    <property type="entry name" value="PII_UdlTrfase/GS_AdlTrfase"/>
</dbReference>
<dbReference type="NCBIfam" id="NF008292">
    <property type="entry name" value="PRK11072.1"/>
    <property type="match status" value="1"/>
</dbReference>
<proteinExistence type="predicted"/>